<dbReference type="InterPro" id="IPR006764">
    <property type="entry name" value="SAM_dep_MeTrfase_SAV2177_type"/>
</dbReference>
<organism evidence="1 2">
    <name type="scientific">Amycolatopsis acidicola</name>
    <dbReference type="NCBI Taxonomy" id="2596893"/>
    <lineage>
        <taxon>Bacteria</taxon>
        <taxon>Bacillati</taxon>
        <taxon>Actinomycetota</taxon>
        <taxon>Actinomycetes</taxon>
        <taxon>Pseudonocardiales</taxon>
        <taxon>Pseudonocardiaceae</taxon>
        <taxon>Amycolatopsis</taxon>
    </lineage>
</organism>
<dbReference type="GO" id="GO:0008168">
    <property type="term" value="F:methyltransferase activity"/>
    <property type="evidence" value="ECO:0007669"/>
    <property type="project" value="UniProtKB-KW"/>
</dbReference>
<dbReference type="OrthoDB" id="5175904at2"/>
<keyword evidence="1" id="KW-0808">Transferase</keyword>
<dbReference type="EMBL" id="VMNW02000038">
    <property type="protein sequence ID" value="KAA9157958.1"/>
    <property type="molecule type" value="Genomic_DNA"/>
</dbReference>
<dbReference type="InterPro" id="IPR029063">
    <property type="entry name" value="SAM-dependent_MTases_sf"/>
</dbReference>
<evidence type="ECO:0000313" key="2">
    <source>
        <dbReference type="Proteomes" id="UP000319769"/>
    </source>
</evidence>
<evidence type="ECO:0000313" key="1">
    <source>
        <dbReference type="EMBL" id="KAA9157958.1"/>
    </source>
</evidence>
<proteinExistence type="predicted"/>
<keyword evidence="2" id="KW-1185">Reference proteome</keyword>
<keyword evidence="1" id="KW-0489">Methyltransferase</keyword>
<dbReference type="SUPFAM" id="SSF53335">
    <property type="entry name" value="S-adenosyl-L-methionine-dependent methyltransferases"/>
    <property type="match status" value="1"/>
</dbReference>
<dbReference type="Gene3D" id="3.40.50.150">
    <property type="entry name" value="Vaccinia Virus protein VP39"/>
    <property type="match status" value="1"/>
</dbReference>
<protein>
    <submittedName>
        <fullName evidence="1">Methyltransferase</fullName>
    </submittedName>
</protein>
<name>A0A5N0UX57_9PSEU</name>
<dbReference type="RefSeq" id="WP_144757648.1">
    <property type="nucleotide sequence ID" value="NZ_VMNW02000038.1"/>
</dbReference>
<comment type="caution">
    <text evidence="1">The sequence shown here is derived from an EMBL/GenBank/DDBJ whole genome shotgun (WGS) entry which is preliminary data.</text>
</comment>
<dbReference type="PIRSF" id="PIRSF017393">
    <property type="entry name" value="MTase_SAV2177"/>
    <property type="match status" value="1"/>
</dbReference>
<dbReference type="GO" id="GO:0032259">
    <property type="term" value="P:methylation"/>
    <property type="evidence" value="ECO:0007669"/>
    <property type="project" value="UniProtKB-KW"/>
</dbReference>
<sequence length="320" mass="35664">MNDEKPSWPPEVDLDHPNAARVYDYLLGGVNHWAIDRLFGEKAVAVFPTVRQVARLNREFVQRAVLYLMDSGVRQFLDLGSGIPTVGNVHEIADVVDPTSRVAYVDNEAVAVAHSRVLLEQHGDRERHAFVQHDLLEPDVVWEKACGSDVLDPAEPVGLVCGAVLHFLPDVVTADAGIAEDARVLSTIGDVMARYRELLPKGSAMAVSHVTDDGIPAEVEPEIRGFVDLYQESSTPAYFRSAREIQKFFGQFTLDDPGLAWIPDWHPELDWRQRARERLARNQLATHFLLDVDLDEIPATRLFQGRASSSCVLGAVGWKR</sequence>
<dbReference type="AlphaFoldDB" id="A0A5N0UX57"/>
<accession>A0A5N0UX57</accession>
<dbReference type="Pfam" id="PF04672">
    <property type="entry name" value="Methyltransf_19"/>
    <property type="match status" value="1"/>
</dbReference>
<reference evidence="1" key="1">
    <citation type="submission" date="2019-09" db="EMBL/GenBank/DDBJ databases">
        <authorList>
            <person name="Teo W.F.A."/>
            <person name="Duangmal K."/>
        </authorList>
    </citation>
    <scope>NUCLEOTIDE SEQUENCE [LARGE SCALE GENOMIC DNA]</scope>
    <source>
        <strain evidence="1">K81G1</strain>
    </source>
</reference>
<gene>
    <name evidence="1" type="ORF">FPZ12_024045</name>
</gene>
<dbReference type="Proteomes" id="UP000319769">
    <property type="component" value="Unassembled WGS sequence"/>
</dbReference>